<dbReference type="OrthoDB" id="417037at2759"/>
<feature type="transmembrane region" description="Helical" evidence="6">
    <location>
        <begin position="121"/>
        <end position="138"/>
    </location>
</feature>
<evidence type="ECO:0000256" key="4">
    <source>
        <dbReference type="ARBA" id="ARBA00023136"/>
    </source>
</evidence>
<feature type="transmembrane region" description="Helical" evidence="6">
    <location>
        <begin position="188"/>
        <end position="206"/>
    </location>
</feature>
<feature type="region of interest" description="Disordered" evidence="5">
    <location>
        <begin position="371"/>
        <end position="400"/>
    </location>
</feature>
<comment type="caution">
    <text evidence="7">The sequence shown here is derived from an EMBL/GenBank/DDBJ whole genome shotgun (WGS) entry which is preliminary data.</text>
</comment>
<keyword evidence="2 6" id="KW-0812">Transmembrane</keyword>
<evidence type="ECO:0008006" key="9">
    <source>
        <dbReference type="Google" id="ProtNLM"/>
    </source>
</evidence>
<evidence type="ECO:0000256" key="3">
    <source>
        <dbReference type="ARBA" id="ARBA00022989"/>
    </source>
</evidence>
<evidence type="ECO:0000313" key="7">
    <source>
        <dbReference type="EMBL" id="GHP04189.1"/>
    </source>
</evidence>
<dbReference type="PANTHER" id="PTHR11132">
    <property type="entry name" value="SOLUTE CARRIER FAMILY 35"/>
    <property type="match status" value="1"/>
</dbReference>
<protein>
    <recommendedName>
        <fullName evidence="9">Sugar phosphate transporter domain-containing protein</fullName>
    </recommendedName>
</protein>
<name>A0A830HFU1_9CHLO</name>
<dbReference type="Proteomes" id="UP000660262">
    <property type="component" value="Unassembled WGS sequence"/>
</dbReference>
<dbReference type="AlphaFoldDB" id="A0A830HFU1"/>
<proteinExistence type="predicted"/>
<comment type="subcellular location">
    <subcellularLocation>
        <location evidence="1">Membrane</location>
        <topology evidence="1">Multi-pass membrane protein</topology>
    </subcellularLocation>
</comment>
<feature type="transmembrane region" description="Helical" evidence="6">
    <location>
        <begin position="320"/>
        <end position="339"/>
    </location>
</feature>
<gene>
    <name evidence="7" type="ORF">PPROV_000294300</name>
</gene>
<keyword evidence="8" id="KW-1185">Reference proteome</keyword>
<keyword evidence="4 6" id="KW-0472">Membrane</keyword>
<evidence type="ECO:0000256" key="5">
    <source>
        <dbReference type="SAM" id="MobiDB-lite"/>
    </source>
</evidence>
<feature type="transmembrane region" description="Helical" evidence="6">
    <location>
        <begin position="286"/>
        <end position="308"/>
    </location>
</feature>
<reference evidence="7" key="1">
    <citation type="submission" date="2020-10" db="EMBL/GenBank/DDBJ databases">
        <title>Unveiling of a novel bifunctional photoreceptor, Dualchrome1, isolated from a cosmopolitan green alga.</title>
        <authorList>
            <person name="Suzuki S."/>
            <person name="Kawachi M."/>
        </authorList>
    </citation>
    <scope>NUCLEOTIDE SEQUENCE</scope>
    <source>
        <strain evidence="7">NIES 2893</strain>
    </source>
</reference>
<accession>A0A830HFU1</accession>
<feature type="transmembrane region" description="Helical" evidence="6">
    <location>
        <begin position="345"/>
        <end position="362"/>
    </location>
</feature>
<keyword evidence="3 6" id="KW-1133">Transmembrane helix</keyword>
<feature type="compositionally biased region" description="Basic and acidic residues" evidence="5">
    <location>
        <begin position="375"/>
        <end position="388"/>
    </location>
</feature>
<feature type="transmembrane region" description="Helical" evidence="6">
    <location>
        <begin position="57"/>
        <end position="79"/>
    </location>
</feature>
<evidence type="ECO:0000256" key="2">
    <source>
        <dbReference type="ARBA" id="ARBA00022692"/>
    </source>
</evidence>
<organism evidence="7 8">
    <name type="scientific">Pycnococcus provasolii</name>
    <dbReference type="NCBI Taxonomy" id="41880"/>
    <lineage>
        <taxon>Eukaryota</taxon>
        <taxon>Viridiplantae</taxon>
        <taxon>Chlorophyta</taxon>
        <taxon>Pseudoscourfieldiophyceae</taxon>
        <taxon>Pseudoscourfieldiales</taxon>
        <taxon>Pycnococcaceae</taxon>
        <taxon>Pycnococcus</taxon>
    </lineage>
</organism>
<evidence type="ECO:0000256" key="1">
    <source>
        <dbReference type="ARBA" id="ARBA00004141"/>
    </source>
</evidence>
<feature type="transmembrane region" description="Helical" evidence="6">
    <location>
        <begin position="150"/>
        <end position="168"/>
    </location>
</feature>
<feature type="transmembrane region" description="Helical" evidence="6">
    <location>
        <begin position="91"/>
        <end position="109"/>
    </location>
</feature>
<evidence type="ECO:0000256" key="6">
    <source>
        <dbReference type="SAM" id="Phobius"/>
    </source>
</evidence>
<feature type="transmembrane region" description="Helical" evidence="6">
    <location>
        <begin position="244"/>
        <end position="266"/>
    </location>
</feature>
<dbReference type="EMBL" id="BNJQ01000007">
    <property type="protein sequence ID" value="GHP04189.1"/>
    <property type="molecule type" value="Genomic_DNA"/>
</dbReference>
<dbReference type="InterPro" id="IPR050186">
    <property type="entry name" value="TPT_transporter"/>
</dbReference>
<dbReference type="GO" id="GO:0016020">
    <property type="term" value="C:membrane"/>
    <property type="evidence" value="ECO:0007669"/>
    <property type="project" value="UniProtKB-SubCell"/>
</dbReference>
<sequence>MAPSSSSAAAGLLGGTGGLGGGGTKIKDGGGVVVDGAAFIAAATPSAESINQGGGGVAMYLAVGYAISSSALSVVNKWALLAFPYPTTLTFLQYAGSASFAYAVGALGYAKVDQLEPKKAIAFMPAVLMFYVSIFTNTKLLQYATVDTFVVFRSCCPIIVLPLELLMLRDTTNTPGSAPRRRTYPSMLTVLSLVIIVIGAVGYGVADDNLQLRSYAWGFAYLATMAIDMVLVKKVVTEVHLEPWGLVLYNNALALLCVPLGVIMQYGDTKLGGGQVDDGSIRDHLASIEVASPVLLSCVLAVAISFFGMNARKALSATTFTVLGVANKVGTIVINTTVWNHHAPFVAIMWLIVCMGGAVLYSESVKQQNKRKHSNLNEEMEKEREYESKVMANGKSSGAV</sequence>
<evidence type="ECO:0000313" key="8">
    <source>
        <dbReference type="Proteomes" id="UP000660262"/>
    </source>
</evidence>